<name>A0A077NQB1_XENBV</name>
<gene>
    <name evidence="2" type="ORF">XBO1_1230023</name>
</gene>
<dbReference type="HOGENOM" id="CLU_131496_12_0_6"/>
<evidence type="ECO:0000259" key="1">
    <source>
        <dbReference type="PROSITE" id="PS51725"/>
    </source>
</evidence>
<sequence length="100" mass="11821">MKNSMYKNGYFVTAEIKARDNVDLNIVVKELKSLQEKTLLEPGCEIFSIQQSNENPAIFVIWEKFIDRDALKKHYEYEHTKYYFSLNFTDVVQIFTADTI</sequence>
<feature type="domain" description="ABM" evidence="1">
    <location>
        <begin position="10"/>
        <end position="100"/>
    </location>
</feature>
<dbReference type="AlphaFoldDB" id="A0A077NQB1"/>
<organism evidence="2">
    <name type="scientific">Xenorhabdus bovienii str. oregonense</name>
    <dbReference type="NCBI Taxonomy" id="1398202"/>
    <lineage>
        <taxon>Bacteria</taxon>
        <taxon>Pseudomonadati</taxon>
        <taxon>Pseudomonadota</taxon>
        <taxon>Gammaproteobacteria</taxon>
        <taxon>Enterobacterales</taxon>
        <taxon>Morganellaceae</taxon>
        <taxon>Xenorhabdus</taxon>
    </lineage>
</organism>
<dbReference type="InterPro" id="IPR007138">
    <property type="entry name" value="ABM_dom"/>
</dbReference>
<dbReference type="EMBL" id="CBSX010000028">
    <property type="protein sequence ID" value="CDH04272.1"/>
    <property type="molecule type" value="Genomic_DNA"/>
</dbReference>
<proteinExistence type="predicted"/>
<dbReference type="Gene3D" id="3.30.70.100">
    <property type="match status" value="1"/>
</dbReference>
<dbReference type="SUPFAM" id="SSF54909">
    <property type="entry name" value="Dimeric alpha+beta barrel"/>
    <property type="match status" value="1"/>
</dbReference>
<evidence type="ECO:0000313" key="2">
    <source>
        <dbReference type="EMBL" id="CDH04272.1"/>
    </source>
</evidence>
<protein>
    <recommendedName>
        <fullName evidence="1">ABM domain-containing protein</fullName>
    </recommendedName>
</protein>
<reference evidence="2" key="1">
    <citation type="submission" date="2013-07" db="EMBL/GenBank/DDBJ databases">
        <title>Sub-species coevolution in mutualistic symbiosis.</title>
        <authorList>
            <person name="Murfin K."/>
            <person name="Klassen J."/>
            <person name="Lee M."/>
            <person name="Forst S."/>
            <person name="Stock P."/>
            <person name="Goodrich-Blair H."/>
        </authorList>
    </citation>
    <scope>NUCLEOTIDE SEQUENCE [LARGE SCALE GENOMIC DNA]</scope>
    <source>
        <strain evidence="2">Oregonense</strain>
    </source>
</reference>
<dbReference type="InterPro" id="IPR011008">
    <property type="entry name" value="Dimeric_a/b-barrel"/>
</dbReference>
<accession>A0A077NQB1</accession>
<dbReference type="Proteomes" id="UP000028483">
    <property type="component" value="Unassembled WGS sequence"/>
</dbReference>
<dbReference type="Pfam" id="PF03992">
    <property type="entry name" value="ABM"/>
    <property type="match status" value="1"/>
</dbReference>
<dbReference type="PROSITE" id="PS51725">
    <property type="entry name" value="ABM"/>
    <property type="match status" value="1"/>
</dbReference>
<comment type="caution">
    <text evidence="2">The sequence shown here is derived from an EMBL/GenBank/DDBJ whole genome shotgun (WGS) entry which is preliminary data.</text>
</comment>